<evidence type="ECO:0000313" key="1">
    <source>
        <dbReference type="EMBL" id="CDI74025.1"/>
    </source>
</evidence>
<accession>U6G1L9</accession>
<gene>
    <name evidence="1" type="ORF">EPH_0001200</name>
</gene>
<dbReference type="Proteomes" id="UP000018201">
    <property type="component" value="Unassembled WGS sequence"/>
</dbReference>
<reference evidence="1" key="2">
    <citation type="submission" date="2013-10" db="EMBL/GenBank/DDBJ databases">
        <authorList>
            <person name="Aslett M."/>
        </authorList>
    </citation>
    <scope>NUCLEOTIDE SEQUENCE [LARGE SCALE GENOMIC DNA]</scope>
    <source>
        <strain evidence="1">Houghton</strain>
    </source>
</reference>
<sequence>MIFLQKGDGIRAQHLRSTQEPRLATQMLAHPQVACAAVTGIGLCRGRYPRRLYAGFLGTFEPVPSRTWPPSLAPSTPVLRGHPVSFSLAAATKAAGASQDVSGEALTFVDWGRGPFTALSSEELLHQQQLQNRQRNKDGSQVCGLLYCTSWDPRSKGLVSAIRLLQQDAKEASEGPHICEDEQTQLPQYPILGVKVTNSLVIARGRRALAKQRRMACNMKQLRHNERALRFMLQQQTPMQLRDLPALQLYSPQQQHQEREQHEGEAARISPMQQLLEIRSLGPRTLKHLGEDEDAIRGAWGPEGPPGGPSEAGLLCAWLRRLGQLYEDMLKDIVEKRLQQAEEEYPIYTSYNP</sequence>
<dbReference type="OrthoDB" id="347659at2759"/>
<dbReference type="EMBL" id="HG689449">
    <property type="protein sequence ID" value="CDI74025.1"/>
    <property type="molecule type" value="Genomic_DNA"/>
</dbReference>
<evidence type="ECO:0000313" key="2">
    <source>
        <dbReference type="Proteomes" id="UP000018201"/>
    </source>
</evidence>
<reference evidence="1" key="1">
    <citation type="submission" date="2013-10" db="EMBL/GenBank/DDBJ databases">
        <title>Genomic analysis of the causative agents of coccidiosis in chickens.</title>
        <authorList>
            <person name="Reid A.J."/>
            <person name="Blake D."/>
            <person name="Billington K."/>
            <person name="Browne H."/>
            <person name="Dunn M."/>
            <person name="Hung S."/>
            <person name="Kawahara F."/>
            <person name="Miranda-Saavedra D."/>
            <person name="Mourier T."/>
            <person name="Nagra H."/>
            <person name="Otto T.D."/>
            <person name="Rawlings N."/>
            <person name="Sanchez A."/>
            <person name="Sanders M."/>
            <person name="Subramaniam C."/>
            <person name="Tay Y."/>
            <person name="Dear P."/>
            <person name="Doerig C."/>
            <person name="Gruber A."/>
            <person name="Parkinson J."/>
            <person name="Shirley M."/>
            <person name="Wan K.L."/>
            <person name="Berriman M."/>
            <person name="Tomley F."/>
            <person name="Pain A."/>
        </authorList>
    </citation>
    <scope>NUCLEOTIDE SEQUENCE [LARGE SCALE GENOMIC DNA]</scope>
    <source>
        <strain evidence="1">Houghton</strain>
    </source>
</reference>
<keyword evidence="2" id="KW-1185">Reference proteome</keyword>
<dbReference type="AlphaFoldDB" id="U6G1L9"/>
<protein>
    <submittedName>
        <fullName evidence="1">Uncharacterized protein</fullName>
    </submittedName>
</protein>
<proteinExistence type="predicted"/>
<organism evidence="1 2">
    <name type="scientific">Eimeria praecox</name>
    <dbReference type="NCBI Taxonomy" id="51316"/>
    <lineage>
        <taxon>Eukaryota</taxon>
        <taxon>Sar</taxon>
        <taxon>Alveolata</taxon>
        <taxon>Apicomplexa</taxon>
        <taxon>Conoidasida</taxon>
        <taxon>Coccidia</taxon>
        <taxon>Eucoccidiorida</taxon>
        <taxon>Eimeriorina</taxon>
        <taxon>Eimeriidae</taxon>
        <taxon>Eimeria</taxon>
    </lineage>
</organism>
<dbReference type="VEuPathDB" id="ToxoDB:EPH_0001200"/>
<name>U6G1L9_9EIME</name>